<dbReference type="RefSeq" id="WP_086763818.1">
    <property type="nucleotide sequence ID" value="NZ_JAGJBZ010000003.1"/>
</dbReference>
<feature type="domain" description="Response regulatory" evidence="5">
    <location>
        <begin position="3"/>
        <end position="114"/>
    </location>
</feature>
<gene>
    <name evidence="6" type="ORF">PV517_24280</name>
</gene>
<dbReference type="SUPFAM" id="SSF46894">
    <property type="entry name" value="C-terminal effector domain of the bipartite response regulators"/>
    <property type="match status" value="1"/>
</dbReference>
<dbReference type="PROSITE" id="PS50110">
    <property type="entry name" value="RESPONSE_REGULATORY"/>
    <property type="match status" value="1"/>
</dbReference>
<dbReference type="PANTHER" id="PTHR43214">
    <property type="entry name" value="TWO-COMPONENT RESPONSE REGULATOR"/>
    <property type="match status" value="1"/>
</dbReference>
<comment type="caution">
    <text evidence="6">The sequence shown here is derived from an EMBL/GenBank/DDBJ whole genome shotgun (WGS) entry which is preliminary data.</text>
</comment>
<dbReference type="InterPro" id="IPR000792">
    <property type="entry name" value="Tscrpt_reg_LuxR_C"/>
</dbReference>
<dbReference type="PRINTS" id="PR00038">
    <property type="entry name" value="HTHLUXR"/>
</dbReference>
<dbReference type="Pfam" id="PF00196">
    <property type="entry name" value="GerE"/>
    <property type="match status" value="1"/>
</dbReference>
<accession>A0ABU4L8F6</accession>
<dbReference type="PANTHER" id="PTHR43214:SF44">
    <property type="entry name" value="TWO-COMPONENT RESPONSE REGULATOR"/>
    <property type="match status" value="1"/>
</dbReference>
<evidence type="ECO:0000256" key="2">
    <source>
        <dbReference type="PROSITE-ProRule" id="PRU00169"/>
    </source>
</evidence>
<dbReference type="Proteomes" id="UP001271723">
    <property type="component" value="Unassembled WGS sequence"/>
</dbReference>
<feature type="domain" description="HTH luxR-type" evidence="4">
    <location>
        <begin position="145"/>
        <end position="210"/>
    </location>
</feature>
<dbReference type="EMBL" id="JARAVY010000009">
    <property type="protein sequence ID" value="MDX2911791.1"/>
    <property type="molecule type" value="Genomic_DNA"/>
</dbReference>
<dbReference type="SUPFAM" id="SSF52172">
    <property type="entry name" value="CheY-like"/>
    <property type="match status" value="1"/>
</dbReference>
<dbReference type="InterPro" id="IPR016032">
    <property type="entry name" value="Sig_transdc_resp-reg_C-effctor"/>
</dbReference>
<proteinExistence type="predicted"/>
<comment type="caution">
    <text evidence="2">Lacks conserved residue(s) required for the propagation of feature annotation.</text>
</comment>
<evidence type="ECO:0000259" key="5">
    <source>
        <dbReference type="PROSITE" id="PS50110"/>
    </source>
</evidence>
<dbReference type="PROSITE" id="PS50043">
    <property type="entry name" value="HTH_LUXR_2"/>
    <property type="match status" value="1"/>
</dbReference>
<keyword evidence="7" id="KW-1185">Reference proteome</keyword>
<name>A0ABU4L8F6_9ACTN</name>
<dbReference type="InterPro" id="IPR011006">
    <property type="entry name" value="CheY-like_superfamily"/>
</dbReference>
<dbReference type="Gene3D" id="3.40.50.2300">
    <property type="match status" value="1"/>
</dbReference>
<evidence type="ECO:0000256" key="3">
    <source>
        <dbReference type="SAM" id="MobiDB-lite"/>
    </source>
</evidence>
<evidence type="ECO:0000313" key="6">
    <source>
        <dbReference type="EMBL" id="MDX2911791.1"/>
    </source>
</evidence>
<keyword evidence="1" id="KW-0238">DNA-binding</keyword>
<protein>
    <submittedName>
        <fullName evidence="6">Response regulator transcription factor</fullName>
    </submittedName>
</protein>
<dbReference type="InterPro" id="IPR001789">
    <property type="entry name" value="Sig_transdc_resp-reg_receiver"/>
</dbReference>
<evidence type="ECO:0000313" key="7">
    <source>
        <dbReference type="Proteomes" id="UP001271723"/>
    </source>
</evidence>
<feature type="region of interest" description="Disordered" evidence="3">
    <location>
        <begin position="233"/>
        <end position="269"/>
    </location>
</feature>
<dbReference type="InterPro" id="IPR039420">
    <property type="entry name" value="WalR-like"/>
</dbReference>
<evidence type="ECO:0000259" key="4">
    <source>
        <dbReference type="PROSITE" id="PS50043"/>
    </source>
</evidence>
<dbReference type="CDD" id="cd06170">
    <property type="entry name" value="LuxR_C_like"/>
    <property type="match status" value="1"/>
</dbReference>
<sequence>MLHVGVIGRVSLERAGVRRVLEEDERIRVVGEGPADQSSLLVRTSRPNLLVTIHDSPSEALSMLRATAPALPSIVLVSHLTEQTTRMLLRRGANGILLREDSVSHLHWAVRAAAAGGLALAPTAAAFVTARLTRPDRPAEETVTALKLVALLSPREREILRFLEKGVANAETADTLNISGHTVKDHIRAIYAKLGVDNRVQAARIAWQADSGCSTGTDAQAGISAEPGARVGASATADAEARAGLSHTAASRGTGFRPSGAAMPHPYRR</sequence>
<dbReference type="SMART" id="SM00421">
    <property type="entry name" value="HTH_LUXR"/>
    <property type="match status" value="1"/>
</dbReference>
<organism evidence="6 7">
    <name type="scientific">Streptomyces griseiscabiei</name>
    <dbReference type="NCBI Taxonomy" id="2993540"/>
    <lineage>
        <taxon>Bacteria</taxon>
        <taxon>Bacillati</taxon>
        <taxon>Actinomycetota</taxon>
        <taxon>Actinomycetes</taxon>
        <taxon>Kitasatosporales</taxon>
        <taxon>Streptomycetaceae</taxon>
        <taxon>Streptomyces</taxon>
    </lineage>
</organism>
<reference evidence="6 7" key="1">
    <citation type="journal article" date="2023" name="Microb. Genom.">
        <title>Mesoterricola silvestris gen. nov., sp. nov., Mesoterricola sediminis sp. nov., Geothrix oryzae sp. nov., Geothrix edaphica sp. nov., Geothrix rubra sp. nov., and Geothrix limicola sp. nov., six novel members of Acidobacteriota isolated from soils.</title>
        <authorList>
            <person name="Weisberg A.J."/>
            <person name="Pearce E."/>
            <person name="Kramer C.G."/>
            <person name="Chang J.H."/>
            <person name="Clarke C.R."/>
        </authorList>
    </citation>
    <scope>NUCLEOTIDE SEQUENCE [LARGE SCALE GENOMIC DNA]</scope>
    <source>
        <strain evidence="6 7">NRRL_B-2795</strain>
    </source>
</reference>
<evidence type="ECO:0000256" key="1">
    <source>
        <dbReference type="ARBA" id="ARBA00023125"/>
    </source>
</evidence>